<dbReference type="PANTHER" id="PTHR16305">
    <property type="entry name" value="TESTICULAR SOLUBLE ADENYLYL CYCLASE"/>
    <property type="match status" value="1"/>
</dbReference>
<comment type="caution">
    <text evidence="5">The sequence shown here is derived from an EMBL/GenBank/DDBJ whole genome shotgun (WGS) entry which is preliminary data.</text>
</comment>
<keyword evidence="6" id="KW-1185">Reference proteome</keyword>
<feature type="region of interest" description="Disordered" evidence="3">
    <location>
        <begin position="1734"/>
        <end position="1807"/>
    </location>
</feature>
<feature type="compositionally biased region" description="Polar residues" evidence="3">
    <location>
        <begin position="802"/>
        <end position="811"/>
    </location>
</feature>
<feature type="domain" description="Orc1-like AAA ATPase" evidence="4">
    <location>
        <begin position="717"/>
        <end position="953"/>
    </location>
</feature>
<feature type="region of interest" description="Disordered" evidence="3">
    <location>
        <begin position="792"/>
        <end position="821"/>
    </location>
</feature>
<dbReference type="InterPro" id="IPR041664">
    <property type="entry name" value="AAA_16"/>
</dbReference>
<sequence length="1807" mass="203542">MINIAPYLPKYIRLLHANDDHIDVLSYAGVWFSCDMSILFTQQHLLSPDRLLTLATEKSESGAEAIALEVGAYMGECIEIIEFYGGDVVKFLGDAVLVSFQPNISKRRPTSDPSATSSNDDNGSGPSRISPRKKNMLVRRAVECGLQLLARLSHYRVYLTAEERTKHRKESGEIERRSPDARTPNSDSHMSIFDLKKSIQENDQEKAISPGIQSGSMSFSRYGITRWFERLRHARKKVQRRKNSSNSGVSTRNITAIDLELHIALSCGDITNIVIGNTEVDESDVNWAAPMYRLSPGLASTLSTSPSAASNLSSSTSSSSPASDLNVPKEYYTQYHGRLEYAIGGPVVDSLDAALSVAKAGEMSITADAYAYVKNQVMQDDLTYDLRDGFYVVCNVNTRRRASTSSYGPSTMLTVHGGGVGASTSNNAAADPQNPNAEYLNEMPGLMRRASRMNIEPLIPRVRNKSYMQINMDNNMDLCKYINRSAVYRLRSYGDGNFPPQFREATIMFVSLGKIDVSKPEGLNIAQKALSIAIKILVRYEGLLQQFAVDDKGATILGIFGLPPLSHEMEAPFAARASMALRDRYKAMGALLPDFSIALSTGKIFSAVVPQGNPYRRDPGIAGDAIVLGVRMLKFSFCKQAVVCDTETRQQIGGLCDFDDLGVNFVKGKVKPVQMYGINEFRHVTMQKRLSMHPVDVDFVGYETQMKECTAFANHWASAPNHHVLMVVGSSGTGKTFFCQNFQNAIASTHVTCCWSTCSEVEKGNKYYGVRGLLLTIMELIDSLPLPTIQPPHRQHSFGRTLDSSNTATTPSSVGSVSRASLSRGTSNSEWFKRLTWGGSSSRITPTQSPSRYNDQEMSRSDEVILLRHCLEKCGEDERFLPLFAAVFPSISDETGENKYTRRLDSHTRDMLLSGIIVRIIQYASSNLNLVLICDDIQWSDPTSAQMLHLIHEVCQRVLLVIATRPAREYSTPMTDELRKSGTVLKINLHGLTHDNDIAAVILQSFPKDVTRVSPTIMKMVKKRTEGNPLYIKNMSIIIKEYKLAIVSGDQLVPTKDRKDMDDILGEVSYGRLIKLQFDRLQGCFQEFLTVASCLDQYFDVYEVQAGVGADNAIFKNLNPKKIHAEIKKHDLYRFLRQSEPAGNVGENTLEVYAFTHVSIPKSIYDITSFETRNTLHKRLARYYESQLNQENYVQLLGKVTRHYLETDMLDKQLYYLEALADLDMRSNLISEATSNLQNIANILNDNEDISSRYGLMHKSNIYRRLGICLTMRSDHCSAEKYLHMALKCLGMPWPTNSGQFVLEFWKGRLKQFHHRHMGRRWHSKKTMVTKELGRRITEIMMQLCNIYYFCGEGEKFIYACLKGLNVCESMNDVGSRYTFFLSRMALLSWINGHIDDSVYYMSRAFDYMGPKLEPGTLNICAILCFGAGQFAKADQYLQRSIDLTRTLGVVTDCQEFYRAVRVLVTMRLFQGSLDDSKFEQGLMQLMADTGHRNNDHEVQIHLAIYQVANTCIKWRLHNASPYILWLESKISTTSEYNQMAIHGVLVCYYSRHGDHLRALEHTRGLLDLLPALSMSVNLFPVIGLMFLIMAIYKSTESGSFVYWHAIQKDYSKYVSFVNQIIRALTRVKYWSVTQPFIYLARALPYLVTNRTVEAYKILHSGMVDLAPTMHEIPFLRGYYLSKLGRFAFTMDDRIAWTREAEKLFREVNVPAQFYCNPNPTAAPEDALQLEHSNSIDDSASMTATNDTSSRRASKNDIDNKPNNNDDDDDDNSSSNSDSTISAQEEEENDFGDITSAAQQQHTTREQ</sequence>
<protein>
    <recommendedName>
        <fullName evidence="4">Orc1-like AAA ATPase domain-containing protein</fullName>
    </recommendedName>
</protein>
<dbReference type="EMBL" id="JARTCD010000019">
    <property type="protein sequence ID" value="KAJ8659338.1"/>
    <property type="molecule type" value="Genomic_DNA"/>
</dbReference>
<keyword evidence="1" id="KW-0547">Nucleotide-binding</keyword>
<dbReference type="GeneID" id="83212466"/>
<reference evidence="5 6" key="1">
    <citation type="submission" date="2023-03" db="EMBL/GenBank/DDBJ databases">
        <title>Genome sequence of Lichtheimia ornata CBS 291.66.</title>
        <authorList>
            <person name="Mohabir J.T."/>
            <person name="Shea T.P."/>
            <person name="Kurbessoian T."/>
            <person name="Berby B."/>
            <person name="Fontaine J."/>
            <person name="Livny J."/>
            <person name="Gnirke A."/>
            <person name="Stajich J.E."/>
            <person name="Cuomo C.A."/>
        </authorList>
    </citation>
    <scope>NUCLEOTIDE SEQUENCE [LARGE SCALE GENOMIC DNA]</scope>
    <source>
        <strain evidence="5">CBS 291.66</strain>
    </source>
</reference>
<dbReference type="PANTHER" id="PTHR16305:SF28">
    <property type="entry name" value="GUANYLATE CYCLASE DOMAIN-CONTAINING PROTEIN"/>
    <property type="match status" value="1"/>
</dbReference>
<dbReference type="GO" id="GO:0005737">
    <property type="term" value="C:cytoplasm"/>
    <property type="evidence" value="ECO:0007669"/>
    <property type="project" value="TreeGrafter"/>
</dbReference>
<accession>A0AAD7V675</accession>
<dbReference type="Gene3D" id="1.25.40.10">
    <property type="entry name" value="Tetratricopeptide repeat domain"/>
    <property type="match status" value="1"/>
</dbReference>
<name>A0AAD7V675_9FUNG</name>
<dbReference type="Pfam" id="PF13191">
    <property type="entry name" value="AAA_16"/>
    <property type="match status" value="1"/>
</dbReference>
<evidence type="ECO:0000256" key="3">
    <source>
        <dbReference type="SAM" id="MobiDB-lite"/>
    </source>
</evidence>
<evidence type="ECO:0000256" key="2">
    <source>
        <dbReference type="ARBA" id="ARBA00022840"/>
    </source>
</evidence>
<keyword evidence="2" id="KW-0067">ATP-binding</keyword>
<dbReference type="Gene3D" id="3.30.70.1230">
    <property type="entry name" value="Nucleotide cyclase"/>
    <property type="match status" value="2"/>
</dbReference>
<evidence type="ECO:0000256" key="1">
    <source>
        <dbReference type="ARBA" id="ARBA00022741"/>
    </source>
</evidence>
<feature type="compositionally biased region" description="Low complexity" evidence="3">
    <location>
        <begin position="812"/>
        <end position="821"/>
    </location>
</feature>
<evidence type="ECO:0000313" key="6">
    <source>
        <dbReference type="Proteomes" id="UP001234581"/>
    </source>
</evidence>
<feature type="region of interest" description="Disordered" evidence="3">
    <location>
        <begin position="164"/>
        <end position="189"/>
    </location>
</feature>
<dbReference type="SUPFAM" id="SSF55073">
    <property type="entry name" value="Nucleotide cyclase"/>
    <property type="match status" value="2"/>
</dbReference>
<feature type="compositionally biased region" description="Polar residues" evidence="3">
    <location>
        <begin position="1734"/>
        <end position="1748"/>
    </location>
</feature>
<feature type="compositionally biased region" description="Polar residues" evidence="3">
    <location>
        <begin position="111"/>
        <end position="127"/>
    </location>
</feature>
<dbReference type="InterPro" id="IPR029787">
    <property type="entry name" value="Nucleotide_cyclase"/>
</dbReference>
<dbReference type="InterPro" id="IPR027417">
    <property type="entry name" value="P-loop_NTPase"/>
</dbReference>
<dbReference type="GO" id="GO:0005524">
    <property type="term" value="F:ATP binding"/>
    <property type="evidence" value="ECO:0007669"/>
    <property type="project" value="UniProtKB-KW"/>
</dbReference>
<dbReference type="RefSeq" id="XP_058344251.1">
    <property type="nucleotide sequence ID" value="XM_058485101.1"/>
</dbReference>
<feature type="compositionally biased region" description="Polar residues" evidence="3">
    <location>
        <begin position="1796"/>
        <end position="1807"/>
    </location>
</feature>
<dbReference type="SUPFAM" id="SSF52540">
    <property type="entry name" value="P-loop containing nucleoside triphosphate hydrolases"/>
    <property type="match status" value="1"/>
</dbReference>
<feature type="region of interest" description="Disordered" evidence="3">
    <location>
        <begin position="305"/>
        <end position="326"/>
    </location>
</feature>
<gene>
    <name evidence="5" type="ORF">O0I10_005053</name>
</gene>
<evidence type="ECO:0000313" key="5">
    <source>
        <dbReference type="EMBL" id="KAJ8659338.1"/>
    </source>
</evidence>
<feature type="compositionally biased region" description="Low complexity" evidence="3">
    <location>
        <begin position="305"/>
        <end position="323"/>
    </location>
</feature>
<feature type="region of interest" description="Disordered" evidence="3">
    <location>
        <begin position="106"/>
        <end position="132"/>
    </location>
</feature>
<feature type="compositionally biased region" description="Low complexity" evidence="3">
    <location>
        <begin position="1773"/>
        <end position="1782"/>
    </location>
</feature>
<organism evidence="5 6">
    <name type="scientific">Lichtheimia ornata</name>
    <dbReference type="NCBI Taxonomy" id="688661"/>
    <lineage>
        <taxon>Eukaryota</taxon>
        <taxon>Fungi</taxon>
        <taxon>Fungi incertae sedis</taxon>
        <taxon>Mucoromycota</taxon>
        <taxon>Mucoromycotina</taxon>
        <taxon>Mucoromycetes</taxon>
        <taxon>Mucorales</taxon>
        <taxon>Lichtheimiaceae</taxon>
        <taxon>Lichtheimia</taxon>
    </lineage>
</organism>
<feature type="compositionally biased region" description="Basic and acidic residues" evidence="3">
    <location>
        <begin position="164"/>
        <end position="180"/>
    </location>
</feature>
<dbReference type="GO" id="GO:0004016">
    <property type="term" value="F:adenylate cyclase activity"/>
    <property type="evidence" value="ECO:0007669"/>
    <property type="project" value="TreeGrafter"/>
</dbReference>
<evidence type="ECO:0000259" key="4">
    <source>
        <dbReference type="Pfam" id="PF13191"/>
    </source>
</evidence>
<dbReference type="Proteomes" id="UP001234581">
    <property type="component" value="Unassembled WGS sequence"/>
</dbReference>
<proteinExistence type="predicted"/>
<dbReference type="InterPro" id="IPR011990">
    <property type="entry name" value="TPR-like_helical_dom_sf"/>
</dbReference>